<dbReference type="HOGENOM" id="CLU_2617706_0_0_12"/>
<organism evidence="2 3">
    <name type="scientific">Leptonema illini DSM 21528</name>
    <dbReference type="NCBI Taxonomy" id="929563"/>
    <lineage>
        <taxon>Bacteria</taxon>
        <taxon>Pseudomonadati</taxon>
        <taxon>Spirochaetota</taxon>
        <taxon>Spirochaetia</taxon>
        <taxon>Leptospirales</taxon>
        <taxon>Leptospiraceae</taxon>
        <taxon>Leptonema</taxon>
    </lineage>
</organism>
<feature type="region of interest" description="Disordered" evidence="1">
    <location>
        <begin position="56"/>
        <end position="78"/>
    </location>
</feature>
<dbReference type="STRING" id="183.GCA_002009735_02012"/>
<dbReference type="AlphaFoldDB" id="H2CAI4"/>
<dbReference type="RefSeq" id="WP_002773160.1">
    <property type="nucleotide sequence ID" value="NZ_JH597773.1"/>
</dbReference>
<evidence type="ECO:0000313" key="2">
    <source>
        <dbReference type="EMBL" id="EHQ07351.1"/>
    </source>
</evidence>
<proteinExistence type="predicted"/>
<gene>
    <name evidence="2" type="ORF">Lepil_2678</name>
</gene>
<keyword evidence="3" id="KW-1185">Reference proteome</keyword>
<accession>H2CAI4</accession>
<dbReference type="Proteomes" id="UP000005737">
    <property type="component" value="Unassembled WGS sequence"/>
</dbReference>
<reference evidence="2 3" key="1">
    <citation type="submission" date="2011-10" db="EMBL/GenBank/DDBJ databases">
        <title>The Improved High-Quality Draft genome of Leptonema illini DSM 21528.</title>
        <authorList>
            <consortium name="US DOE Joint Genome Institute (JGI-PGF)"/>
            <person name="Lucas S."/>
            <person name="Copeland A."/>
            <person name="Lapidus A."/>
            <person name="Glavina del Rio T."/>
            <person name="Dalin E."/>
            <person name="Tice H."/>
            <person name="Bruce D."/>
            <person name="Goodwin L."/>
            <person name="Pitluck S."/>
            <person name="Peters L."/>
            <person name="Mikhailova N."/>
            <person name="Held B."/>
            <person name="Kyrpides N."/>
            <person name="Mavromatis K."/>
            <person name="Ivanova N."/>
            <person name="Markowitz V."/>
            <person name="Cheng J.-F."/>
            <person name="Hugenholtz P."/>
            <person name="Woyke T."/>
            <person name="Wu D."/>
            <person name="Gronow S."/>
            <person name="Wellnitz S."/>
            <person name="Brambilla E.-M."/>
            <person name="Klenk H.-P."/>
            <person name="Eisen J.A."/>
        </authorList>
    </citation>
    <scope>NUCLEOTIDE SEQUENCE [LARGE SCALE GENOMIC DNA]</scope>
    <source>
        <strain evidence="2 3">DSM 21528</strain>
    </source>
</reference>
<name>H2CAI4_9LEPT</name>
<dbReference type="EMBL" id="JH597773">
    <property type="protein sequence ID" value="EHQ07351.1"/>
    <property type="molecule type" value="Genomic_DNA"/>
</dbReference>
<evidence type="ECO:0000313" key="3">
    <source>
        <dbReference type="Proteomes" id="UP000005737"/>
    </source>
</evidence>
<evidence type="ECO:0000256" key="1">
    <source>
        <dbReference type="SAM" id="MobiDB-lite"/>
    </source>
</evidence>
<sequence>MEKIVHKILQIFQAHGIRAGGVLSKKLMMDEIKAWPADEKMMVRDAWHTLVGHGLIQEGHPEGPTLTPAGERSIYGGS</sequence>
<protein>
    <submittedName>
        <fullName evidence="2">Uncharacterized protein</fullName>
    </submittedName>
</protein>